<keyword evidence="1" id="KW-1133">Transmembrane helix</keyword>
<protein>
    <submittedName>
        <fullName evidence="2">Putative membrane protein</fullName>
    </submittedName>
</protein>
<evidence type="ECO:0000256" key="1">
    <source>
        <dbReference type="SAM" id="Phobius"/>
    </source>
</evidence>
<evidence type="ECO:0000313" key="3">
    <source>
        <dbReference type="Proteomes" id="UP000198651"/>
    </source>
</evidence>
<dbReference type="RefSeq" id="WP_092490688.1">
    <property type="nucleotide sequence ID" value="NZ_LN906597.1"/>
</dbReference>
<reference evidence="3" key="1">
    <citation type="submission" date="2015-11" db="EMBL/GenBank/DDBJ databases">
        <authorList>
            <person name="Seth-Smith H.M.B."/>
        </authorList>
    </citation>
    <scope>NUCLEOTIDE SEQUENCE [LARGE SCALE GENOMIC DNA]</scope>
    <source>
        <strain evidence="3">2013Ark11</strain>
    </source>
</reference>
<proteinExistence type="predicted"/>
<keyword evidence="3" id="KW-1185">Reference proteome</keyword>
<gene>
    <name evidence="2" type="ORF">Ark11_1520</name>
</gene>
<dbReference type="AlphaFoldDB" id="A0A0S4M3Q9"/>
<dbReference type="Proteomes" id="UP000198651">
    <property type="component" value="Chromosome I"/>
</dbReference>
<keyword evidence="1" id="KW-0812">Transmembrane</keyword>
<dbReference type="EMBL" id="LN906597">
    <property type="protein sequence ID" value="CUT18318.1"/>
    <property type="molecule type" value="Genomic_DNA"/>
</dbReference>
<name>A0A0S4M3Q9_9BURK</name>
<organism evidence="2 3">
    <name type="scientific">Candidatus Ichthyocystis hellenicum</name>
    <dbReference type="NCBI Taxonomy" id="1561003"/>
    <lineage>
        <taxon>Bacteria</taxon>
        <taxon>Pseudomonadati</taxon>
        <taxon>Pseudomonadota</taxon>
        <taxon>Betaproteobacteria</taxon>
        <taxon>Burkholderiales</taxon>
        <taxon>Candidatus Ichthyocystis</taxon>
    </lineage>
</organism>
<sequence length="301" mass="34386">MCCINVRDHKLEDSIEFVHQDVDEISEDSESTTLVINERGENLRSASSSSIGRFLYNAYSLSPLIVLSMLGRASGIKFNKGVTFIFKRDSCSLAADICKIIAIDKMAGNSRDYFNLTKSAFIYSSKQMKEYNERLIREASEENIKKYTVKEAFNFSFPLIIPSNISSDDREGRSIISQLFYLDEWIVLETKRNYGESYEKIYHLNNYCFCKSYNPNISIYPYAFVFNRFCSNIGSYVFHPGLSSITGTLNATSIVATTEVVPTEVVPTDKDDVTFFIALVTFIFFTVSILSFLGRRCCRRY</sequence>
<accession>A0A0S4M3Q9</accession>
<evidence type="ECO:0000313" key="2">
    <source>
        <dbReference type="EMBL" id="CUT18318.1"/>
    </source>
</evidence>
<feature type="transmembrane region" description="Helical" evidence="1">
    <location>
        <begin position="273"/>
        <end position="293"/>
    </location>
</feature>
<keyword evidence="1" id="KW-0472">Membrane</keyword>